<dbReference type="AlphaFoldDB" id="A0A1G7EGF4"/>
<accession>A0A1G7EGF4</accession>
<dbReference type="Proteomes" id="UP000199412">
    <property type="component" value="Unassembled WGS sequence"/>
</dbReference>
<protein>
    <submittedName>
        <fullName evidence="1">Uncharacterized protein</fullName>
    </submittedName>
</protein>
<evidence type="ECO:0000313" key="1">
    <source>
        <dbReference type="EMBL" id="SDE62722.1"/>
    </source>
</evidence>
<dbReference type="InterPro" id="IPR046239">
    <property type="entry name" value="DUF6272"/>
</dbReference>
<gene>
    <name evidence="1" type="ORF">SAMN05421720_10957</name>
</gene>
<organism evidence="1 2">
    <name type="scientific">Rhodospira trueperi</name>
    <dbReference type="NCBI Taxonomy" id="69960"/>
    <lineage>
        <taxon>Bacteria</taxon>
        <taxon>Pseudomonadati</taxon>
        <taxon>Pseudomonadota</taxon>
        <taxon>Alphaproteobacteria</taxon>
        <taxon>Rhodospirillales</taxon>
        <taxon>Rhodospirillaceae</taxon>
        <taxon>Rhodospira</taxon>
    </lineage>
</organism>
<name>A0A1G7EGF4_9PROT</name>
<dbReference type="RefSeq" id="WP_092786769.1">
    <property type="nucleotide sequence ID" value="NZ_FNAP01000009.1"/>
</dbReference>
<dbReference type="EMBL" id="FNAP01000009">
    <property type="protein sequence ID" value="SDE62722.1"/>
    <property type="molecule type" value="Genomic_DNA"/>
</dbReference>
<dbReference type="STRING" id="69960.SAMN05421720_10957"/>
<evidence type="ECO:0000313" key="2">
    <source>
        <dbReference type="Proteomes" id="UP000199412"/>
    </source>
</evidence>
<proteinExistence type="predicted"/>
<dbReference type="NCBIfam" id="NF038262">
    <property type="entry name" value="SiaB_fam_kinase"/>
    <property type="match status" value="1"/>
</dbReference>
<dbReference type="OrthoDB" id="5365713at2"/>
<dbReference type="Pfam" id="PF19788">
    <property type="entry name" value="DUF6272"/>
    <property type="match status" value="1"/>
</dbReference>
<reference evidence="1 2" key="1">
    <citation type="submission" date="2016-10" db="EMBL/GenBank/DDBJ databases">
        <authorList>
            <person name="de Groot N.N."/>
        </authorList>
    </citation>
    <scope>NUCLEOTIDE SEQUENCE [LARGE SCALE GENOMIC DNA]</scope>
    <source>
        <strain evidence="1 2">ATCC 700224</strain>
    </source>
</reference>
<sequence length="185" mass="20919">MLAQEQYEFRSFLRDKGILFCYSGYLTEDILTGIGEAIQKKLELEQASRQTSRSLFSVFVEQVQNIIRYSAESEILEGADSQTNELRYGVLSVGREGGKYVVACCNLIRTEDTSRLEESLKHIQSLDRAALISLYKKTLKSGRPEGSKGAGVGFIDIARHATQGFTYDFMKIDENFSYFCLEAYV</sequence>
<keyword evidence="2" id="KW-1185">Reference proteome</keyword>